<evidence type="ECO:0000313" key="3">
    <source>
        <dbReference type="Proteomes" id="UP000242180"/>
    </source>
</evidence>
<accession>A0A1X2H3D1</accession>
<protein>
    <submittedName>
        <fullName evidence="2">Uncharacterized protein</fullName>
    </submittedName>
</protein>
<name>A0A1X2H3D1_SYNRA</name>
<dbReference type="AlphaFoldDB" id="A0A1X2H3D1"/>
<sequence>MLCSTEQVSAQAAHPQPSPCSPHVTLLHNPRDPSLQSEYEALVLSWARQLVSSSNQDNSENEPSSTTGSETINTADLVRRHLDALWIDAQYMLQCAQAWNVRPTGVPPAEAIRTINILGLHLLQRVMDTRRALEPRHTEQQQQNQKKQHDNSDGDAWTLANNLAKKIAVVQDAPQQGLRGTTSRFDEGEAYDEMNRNDDEDDEEEQVMHAPLLRRHQDACISSPDVSMVWTQDKLQKKPSLQTIETVAAKAGAALSIRSNSTSRRRPVRLVPSPSAPCCSITPAHAPAEAPCHGFQPAVNYEHYYHCLGQHDTSQSNTTNSSAISLHNEDHCWRSWFGKKADHSSTSTSCAFCEQPVAKKSLSASDGTEAVIHSSDSSGSASASDSSSSSSSQSINDQRRRRHLYGVYHKSKDGPQGNELDEVSRALLEEQTEDILSEDEEEKEEEEVENDAAEDDESDGAYDELMRNYGCLGSSSSSGMIRSESSISAFRPISKNLAPRCAPSPVLEEPSSPTSAGPMRRSVIKSRSFPSKVASMAAEDQPSLSPPPPSLKERNFVMRSLVNKKVSLSKLFSGKRSI</sequence>
<dbReference type="OrthoDB" id="2240924at2759"/>
<feature type="compositionally biased region" description="Low complexity" evidence="1">
    <location>
        <begin position="374"/>
        <end position="394"/>
    </location>
</feature>
<feature type="region of interest" description="Disordered" evidence="1">
    <location>
        <begin position="53"/>
        <end position="72"/>
    </location>
</feature>
<organism evidence="2 3">
    <name type="scientific">Syncephalastrum racemosum</name>
    <name type="common">Filamentous fungus</name>
    <dbReference type="NCBI Taxonomy" id="13706"/>
    <lineage>
        <taxon>Eukaryota</taxon>
        <taxon>Fungi</taxon>
        <taxon>Fungi incertae sedis</taxon>
        <taxon>Mucoromycota</taxon>
        <taxon>Mucoromycotina</taxon>
        <taxon>Mucoromycetes</taxon>
        <taxon>Mucorales</taxon>
        <taxon>Syncephalastraceae</taxon>
        <taxon>Syncephalastrum</taxon>
    </lineage>
</organism>
<evidence type="ECO:0000256" key="1">
    <source>
        <dbReference type="SAM" id="MobiDB-lite"/>
    </source>
</evidence>
<feature type="region of interest" description="Disordered" evidence="1">
    <location>
        <begin position="433"/>
        <end position="461"/>
    </location>
</feature>
<feature type="region of interest" description="Disordered" evidence="1">
    <location>
        <begin position="1"/>
        <end position="23"/>
    </location>
</feature>
<gene>
    <name evidence="2" type="ORF">BCR43DRAFT_88493</name>
</gene>
<feature type="compositionally biased region" description="Polar residues" evidence="1">
    <location>
        <begin position="1"/>
        <end position="10"/>
    </location>
</feature>
<reference evidence="2 3" key="1">
    <citation type="submission" date="2016-07" db="EMBL/GenBank/DDBJ databases">
        <title>Pervasive Adenine N6-methylation of Active Genes in Fungi.</title>
        <authorList>
            <consortium name="DOE Joint Genome Institute"/>
            <person name="Mondo S.J."/>
            <person name="Dannebaum R.O."/>
            <person name="Kuo R.C."/>
            <person name="Labutti K."/>
            <person name="Haridas S."/>
            <person name="Kuo A."/>
            <person name="Salamov A."/>
            <person name="Ahrendt S.R."/>
            <person name="Lipzen A."/>
            <person name="Sullivan W."/>
            <person name="Andreopoulos W.B."/>
            <person name="Clum A."/>
            <person name="Lindquist E."/>
            <person name="Daum C."/>
            <person name="Ramamoorthy G.K."/>
            <person name="Gryganskyi A."/>
            <person name="Culley D."/>
            <person name="Magnuson J.K."/>
            <person name="James T.Y."/>
            <person name="O'Malley M.A."/>
            <person name="Stajich J.E."/>
            <person name="Spatafora J.W."/>
            <person name="Visel A."/>
            <person name="Grigoriev I.V."/>
        </authorList>
    </citation>
    <scope>NUCLEOTIDE SEQUENCE [LARGE SCALE GENOMIC DNA]</scope>
    <source>
        <strain evidence="2 3">NRRL 2496</strain>
    </source>
</reference>
<feature type="region of interest" description="Disordered" evidence="1">
    <location>
        <begin position="134"/>
        <end position="155"/>
    </location>
</feature>
<dbReference type="EMBL" id="MCGN01000010">
    <property type="protein sequence ID" value="ORY92305.1"/>
    <property type="molecule type" value="Genomic_DNA"/>
</dbReference>
<dbReference type="InParanoid" id="A0A1X2H3D1"/>
<evidence type="ECO:0000313" key="2">
    <source>
        <dbReference type="EMBL" id="ORY92305.1"/>
    </source>
</evidence>
<dbReference type="Proteomes" id="UP000242180">
    <property type="component" value="Unassembled WGS sequence"/>
</dbReference>
<feature type="region of interest" description="Disordered" evidence="1">
    <location>
        <begin position="363"/>
        <end position="401"/>
    </location>
</feature>
<keyword evidence="3" id="KW-1185">Reference proteome</keyword>
<comment type="caution">
    <text evidence="2">The sequence shown here is derived from an EMBL/GenBank/DDBJ whole genome shotgun (WGS) entry which is preliminary data.</text>
</comment>
<proteinExistence type="predicted"/>
<feature type="region of interest" description="Disordered" evidence="1">
    <location>
        <begin position="498"/>
        <end position="552"/>
    </location>
</feature>